<dbReference type="PANTHER" id="PTHR21208:SF0">
    <property type="entry name" value="ADP-DEPENDENT GLUCOKINASE"/>
    <property type="match status" value="1"/>
</dbReference>
<evidence type="ECO:0000256" key="2">
    <source>
        <dbReference type="ARBA" id="ARBA00022723"/>
    </source>
</evidence>
<organism evidence="8 9">
    <name type="scientific">Litomosoides sigmodontis</name>
    <name type="common">Filarial nematode worm</name>
    <dbReference type="NCBI Taxonomy" id="42156"/>
    <lineage>
        <taxon>Eukaryota</taxon>
        <taxon>Metazoa</taxon>
        <taxon>Ecdysozoa</taxon>
        <taxon>Nematoda</taxon>
        <taxon>Chromadorea</taxon>
        <taxon>Rhabditida</taxon>
        <taxon>Spirurina</taxon>
        <taxon>Spiruromorpha</taxon>
        <taxon>Filarioidea</taxon>
        <taxon>Onchocercidae</taxon>
        <taxon>Litomosoides</taxon>
    </lineage>
</organism>
<dbReference type="Pfam" id="PF04587">
    <property type="entry name" value="ADP_PFK_GK"/>
    <property type="match status" value="1"/>
</dbReference>
<evidence type="ECO:0000256" key="5">
    <source>
        <dbReference type="ARBA" id="ARBA00023152"/>
    </source>
</evidence>
<dbReference type="GO" id="GO:0043843">
    <property type="term" value="F:ADP-specific glucokinase activity"/>
    <property type="evidence" value="ECO:0007669"/>
    <property type="project" value="TreeGrafter"/>
</dbReference>
<dbReference type="STRING" id="42156.A0A3P6U119"/>
<dbReference type="SUPFAM" id="SSF53613">
    <property type="entry name" value="Ribokinase-like"/>
    <property type="match status" value="1"/>
</dbReference>
<keyword evidence="3" id="KW-0418">Kinase</keyword>
<feature type="domain" description="HORMA" evidence="7">
    <location>
        <begin position="1"/>
        <end position="170"/>
    </location>
</feature>
<dbReference type="EMBL" id="UYRX01000032">
    <property type="protein sequence ID" value="VDK70221.1"/>
    <property type="molecule type" value="Genomic_DNA"/>
</dbReference>
<dbReference type="Gene3D" id="3.30.900.10">
    <property type="entry name" value="HORMA domain"/>
    <property type="match status" value="1"/>
</dbReference>
<accession>A0A3P6U119</accession>
<dbReference type="Pfam" id="PF02301">
    <property type="entry name" value="HORMA"/>
    <property type="match status" value="1"/>
</dbReference>
<evidence type="ECO:0000259" key="7">
    <source>
        <dbReference type="PROSITE" id="PS50815"/>
    </source>
</evidence>
<keyword evidence="2" id="KW-0479">Metal-binding</keyword>
<dbReference type="Proteomes" id="UP000277928">
    <property type="component" value="Unassembled WGS sequence"/>
</dbReference>
<feature type="compositionally biased region" description="Basic and acidic residues" evidence="6">
    <location>
        <begin position="220"/>
        <end position="232"/>
    </location>
</feature>
<dbReference type="SUPFAM" id="SSF56019">
    <property type="entry name" value="The spindle assembly checkpoint protein mad2"/>
    <property type="match status" value="1"/>
</dbReference>
<dbReference type="Gene3D" id="3.40.1190.20">
    <property type="match status" value="1"/>
</dbReference>
<feature type="compositionally biased region" description="Basic residues" evidence="6">
    <location>
        <begin position="207"/>
        <end position="219"/>
    </location>
</feature>
<dbReference type="InterPro" id="IPR003511">
    <property type="entry name" value="HORMA_dom"/>
</dbReference>
<sequence length="956" mass="107807">MTTLGLKCCIVTEDTEVGKKLSALLYAVSEAIEKHYLRDFFILVSTDKADNIDEVIEAYTLTFTYADGGRLLLRSPSHEIVVSCADVTQLRKEVITLLHRLDILMNALLPAPQNSFPYFKLTYYASTPHSYEPTGFKSSTTTYYFKKMTFVSKISAGTFSTKFESCSVCLESIFFGSGSEQYEQIASVEKDELQTLKGIADETPTGRPKKDRLTKQKKVMHGEKARQKKIQEDGDSGSESVNLHTSLLEAQMEAVLQENTTEIIESVRASPLEVDSPNEPSRSAVLSCAEALANMTDLHRSDFSSEYFGGTEINTGFSPFLYVLTCFILCIDSEEVPESSGQFATFGSLSGPYINSPRMDSTVSLPTVTELVNREPTLIRGSKKSPSSGISIIAESDIARELFMRRSPNIEAPPNSEPKIKKMKISRSKVDYHKSTDSGPHALRMAFVMGHSPAQELALVRMKVLWWSASYNQVLHLSLMFAVVPWLYSYFNEQHRKQSYSVEQAVMLAWDKMITQPTMLFRRAVIGISCNVDIVVTGTSLLERLNGTSTYRRDHEVIDNVNDLYESFAYFFSRGAAAERHISDRKMFRTLVHFASEPRHRPHHYIGGNAALMAQKIATSFPKTTVYLVGPIGPRSQVLLHPSIVRTNSTRIVKDELRIIIEYKRGEVLDEYVAPASSRFITSHDEYSGSAVVIEMFFKAISQFNPDLVILAGVHLLQNQNKGMRMEKLRLIKRNLLQVKQSIPIHFQLGHMGNADHVADVLHRIVPHVDSLSLNEQELTFFSHVANGPYTDLYPVFPGAIHVYKVVDMLYWLLTKFGHDSNDPESKNYQYRLSRIHFHSLTFHLMVYKGTDWSNLASGLAAGAKTAARQSCKITNDLHTDNLELRISKAHLLDKEVGKRYVFEPQRPIASWMRHDVIFIYTPALICKFPTRTVGIDDAVSATGLIFSQFHRFSSW</sequence>
<dbReference type="OrthoDB" id="5847021at2759"/>
<dbReference type="InterPro" id="IPR029056">
    <property type="entry name" value="Ribokinase-like"/>
</dbReference>
<reference evidence="8 9" key="1">
    <citation type="submission" date="2018-08" db="EMBL/GenBank/DDBJ databases">
        <authorList>
            <person name="Laetsch R D."/>
            <person name="Stevens L."/>
            <person name="Kumar S."/>
            <person name="Blaxter L. M."/>
        </authorList>
    </citation>
    <scope>NUCLEOTIDE SEQUENCE [LARGE SCALE GENOMIC DNA]</scope>
</reference>
<dbReference type="InterPro" id="IPR036570">
    <property type="entry name" value="HORMA_dom_sf"/>
</dbReference>
<protein>
    <recommendedName>
        <fullName evidence="7">HORMA domain-containing protein</fullName>
    </recommendedName>
</protein>
<dbReference type="PANTHER" id="PTHR21208">
    <property type="entry name" value="ADP-DEPENDENT GLUCOKINASE"/>
    <property type="match status" value="1"/>
</dbReference>
<evidence type="ECO:0000313" key="9">
    <source>
        <dbReference type="Proteomes" id="UP000277928"/>
    </source>
</evidence>
<evidence type="ECO:0000256" key="6">
    <source>
        <dbReference type="SAM" id="MobiDB-lite"/>
    </source>
</evidence>
<dbReference type="PROSITE" id="PS50815">
    <property type="entry name" value="HORMA"/>
    <property type="match status" value="1"/>
</dbReference>
<evidence type="ECO:0000256" key="3">
    <source>
        <dbReference type="ARBA" id="ARBA00022777"/>
    </source>
</evidence>
<dbReference type="AlphaFoldDB" id="A0A3P6U119"/>
<dbReference type="PROSITE" id="PS51255">
    <property type="entry name" value="ADPK"/>
    <property type="match status" value="1"/>
</dbReference>
<evidence type="ECO:0000313" key="8">
    <source>
        <dbReference type="EMBL" id="VDK70221.1"/>
    </source>
</evidence>
<name>A0A3P6U119_LITSI</name>
<dbReference type="GO" id="GO:0006006">
    <property type="term" value="P:glucose metabolic process"/>
    <property type="evidence" value="ECO:0007669"/>
    <property type="project" value="TreeGrafter"/>
</dbReference>
<keyword evidence="4" id="KW-0460">Magnesium</keyword>
<keyword evidence="9" id="KW-1185">Reference proteome</keyword>
<dbReference type="GO" id="GO:0046872">
    <property type="term" value="F:metal ion binding"/>
    <property type="evidence" value="ECO:0007669"/>
    <property type="project" value="UniProtKB-KW"/>
</dbReference>
<dbReference type="GO" id="GO:0005783">
    <property type="term" value="C:endoplasmic reticulum"/>
    <property type="evidence" value="ECO:0007669"/>
    <property type="project" value="TreeGrafter"/>
</dbReference>
<evidence type="ECO:0000256" key="4">
    <source>
        <dbReference type="ARBA" id="ARBA00022842"/>
    </source>
</evidence>
<feature type="region of interest" description="Disordered" evidence="6">
    <location>
        <begin position="200"/>
        <end position="240"/>
    </location>
</feature>
<keyword evidence="5" id="KW-0324">Glycolysis</keyword>
<gene>
    <name evidence="8" type="ORF">NLS_LOCUS1027</name>
</gene>
<evidence type="ECO:0000256" key="1">
    <source>
        <dbReference type="ARBA" id="ARBA00022679"/>
    </source>
</evidence>
<dbReference type="InterPro" id="IPR007666">
    <property type="entry name" value="ADP_PFK/GK"/>
</dbReference>
<keyword evidence="1" id="KW-0808">Transferase</keyword>
<proteinExistence type="predicted"/>
<dbReference type="GO" id="GO:0006096">
    <property type="term" value="P:glycolytic process"/>
    <property type="evidence" value="ECO:0007669"/>
    <property type="project" value="UniProtKB-KW"/>
</dbReference>